<protein>
    <submittedName>
        <fullName evidence="1">Uncharacterized protein</fullName>
    </submittedName>
</protein>
<evidence type="ECO:0000313" key="1">
    <source>
        <dbReference type="EMBL" id="KIM22813.1"/>
    </source>
</evidence>
<organism evidence="1 2">
    <name type="scientific">Serendipita vermifera MAFF 305830</name>
    <dbReference type="NCBI Taxonomy" id="933852"/>
    <lineage>
        <taxon>Eukaryota</taxon>
        <taxon>Fungi</taxon>
        <taxon>Dikarya</taxon>
        <taxon>Basidiomycota</taxon>
        <taxon>Agaricomycotina</taxon>
        <taxon>Agaricomycetes</taxon>
        <taxon>Sebacinales</taxon>
        <taxon>Serendipitaceae</taxon>
        <taxon>Serendipita</taxon>
    </lineage>
</organism>
<dbReference type="HOGENOM" id="CLU_1754182_0_0_1"/>
<reference evidence="2" key="2">
    <citation type="submission" date="2015-01" db="EMBL/GenBank/DDBJ databases">
        <title>Evolutionary Origins and Diversification of the Mycorrhizal Mutualists.</title>
        <authorList>
            <consortium name="DOE Joint Genome Institute"/>
            <consortium name="Mycorrhizal Genomics Consortium"/>
            <person name="Kohler A."/>
            <person name="Kuo A."/>
            <person name="Nagy L.G."/>
            <person name="Floudas D."/>
            <person name="Copeland A."/>
            <person name="Barry K.W."/>
            <person name="Cichocki N."/>
            <person name="Veneault-Fourrey C."/>
            <person name="LaButti K."/>
            <person name="Lindquist E.A."/>
            <person name="Lipzen A."/>
            <person name="Lundell T."/>
            <person name="Morin E."/>
            <person name="Murat C."/>
            <person name="Riley R."/>
            <person name="Ohm R."/>
            <person name="Sun H."/>
            <person name="Tunlid A."/>
            <person name="Henrissat B."/>
            <person name="Grigoriev I.V."/>
            <person name="Hibbett D.S."/>
            <person name="Martin F."/>
        </authorList>
    </citation>
    <scope>NUCLEOTIDE SEQUENCE [LARGE SCALE GENOMIC DNA]</scope>
    <source>
        <strain evidence="2">MAFF 305830</strain>
    </source>
</reference>
<evidence type="ECO:0000313" key="2">
    <source>
        <dbReference type="Proteomes" id="UP000054097"/>
    </source>
</evidence>
<dbReference type="AlphaFoldDB" id="A0A0C2W8P2"/>
<proteinExistence type="predicted"/>
<feature type="non-terminal residue" evidence="1">
    <location>
        <position position="149"/>
    </location>
</feature>
<accession>A0A0C2W8P2</accession>
<sequence length="149" mass="16815">MPIVGTPGAPLMFTGTNGRALLSFFATLEKCFRAAGIQTGAEKVVLVPDYVQDRLREWVEGLGGYKKGDYEQLKTEIYSRFGNPQNQPRYRREDLFAVIEEQQAKPLKTVEELYLCAVHFEAIANPLLEAGKVTDVEVNRAYFRTLPLD</sequence>
<gene>
    <name evidence="1" type="ORF">M408DRAFT_46060</name>
</gene>
<name>A0A0C2W8P2_SERVB</name>
<reference evidence="1 2" key="1">
    <citation type="submission" date="2014-04" db="EMBL/GenBank/DDBJ databases">
        <authorList>
            <consortium name="DOE Joint Genome Institute"/>
            <person name="Kuo A."/>
            <person name="Zuccaro A."/>
            <person name="Kohler A."/>
            <person name="Nagy L.G."/>
            <person name="Floudas D."/>
            <person name="Copeland A."/>
            <person name="Barry K.W."/>
            <person name="Cichocki N."/>
            <person name="Veneault-Fourrey C."/>
            <person name="LaButti K."/>
            <person name="Lindquist E.A."/>
            <person name="Lipzen A."/>
            <person name="Lundell T."/>
            <person name="Morin E."/>
            <person name="Murat C."/>
            <person name="Sun H."/>
            <person name="Tunlid A."/>
            <person name="Henrissat B."/>
            <person name="Grigoriev I.V."/>
            <person name="Hibbett D.S."/>
            <person name="Martin F."/>
            <person name="Nordberg H.P."/>
            <person name="Cantor M.N."/>
            <person name="Hua S.X."/>
        </authorList>
    </citation>
    <scope>NUCLEOTIDE SEQUENCE [LARGE SCALE GENOMIC DNA]</scope>
    <source>
        <strain evidence="1 2">MAFF 305830</strain>
    </source>
</reference>
<dbReference type="Proteomes" id="UP000054097">
    <property type="component" value="Unassembled WGS sequence"/>
</dbReference>
<keyword evidence="2" id="KW-1185">Reference proteome</keyword>
<dbReference type="EMBL" id="KN824348">
    <property type="protein sequence ID" value="KIM22813.1"/>
    <property type="molecule type" value="Genomic_DNA"/>
</dbReference>